<dbReference type="Pfam" id="PF05699">
    <property type="entry name" value="Dimer_Tnp_hAT"/>
    <property type="match status" value="1"/>
</dbReference>
<feature type="region of interest" description="Disordered" evidence="1">
    <location>
        <begin position="11"/>
        <end position="81"/>
    </location>
</feature>
<evidence type="ECO:0000259" key="2">
    <source>
        <dbReference type="Pfam" id="PF04937"/>
    </source>
</evidence>
<name>A0AAQ3TS83_PASNO</name>
<protein>
    <recommendedName>
        <fullName evidence="6">BED-type domain-containing protein</fullName>
    </recommendedName>
</protein>
<dbReference type="InterPro" id="IPR007021">
    <property type="entry name" value="DUF659"/>
</dbReference>
<feature type="compositionally biased region" description="Basic and acidic residues" evidence="1">
    <location>
        <begin position="53"/>
        <end position="65"/>
    </location>
</feature>
<proteinExistence type="predicted"/>
<keyword evidence="5" id="KW-1185">Reference proteome</keyword>
<feature type="domain" description="DUF659" evidence="2">
    <location>
        <begin position="261"/>
        <end position="411"/>
    </location>
</feature>
<sequence length="804" mass="90028">FNQQRQLAVEVLVPQSQNEGDMQGDAGTGTGTGSAAGSSAAPDEASIIAKAIAKLDPDEQEQAKDPKRKARSNDPGWKYGFWPDVGKKDSVKCIFCKKVISAGIGRFKQHLAGGYVDAGKCGDAPALVRAEMRAYIQKRSKAVLPTEESKPAEDEEEEPAEDEPEPQPSSGTKKTSIGAKSKEGKRTQASIKVVAERHKSKKSQATLEYSTKTKEAKQIVDDHVADFFYENAIPFNVINSRSWEIMVESIGQFGPGYRSASYHDLRNPLLDRAVDRAQKLRKKHEDAWKEYGCTIMSDAWTDTRHRHLINFLANSPAGTFFLGSVNASREIANANMLADLLGKHIDLVGKEHVVQLVTDNGSNYKAAGRILMERIPTLFWTPCAAHCLDLMLEDIAKIPEFSSCINLAKKVSRFIYKHLRVLDLMREKIGGDLVRAAVTRFATSFLTLASMHRHRQGLRSLFVSDEWHQNSLSKSPEGQLAENTVLSMAFWTRVENCIRASQPLLVALRIADGDETPAAPEIMAAMDVAKSTIKESLKGKPQLLNQVLSCYDKRWDTQMEQKLYGAALFLNPAKFFAIREDDKRRASRLRSMFNDVLWKMVIDEEEQKEISKQADDYERSEVLWWGAYGGLAYELQSLAKRIVSLCCSASGCERNWSAFSHVHTKKRNWLEHKRLNRLVYVSYNTKMANRFQKIRELGSKGKKSNPLLLEEFRWDNEWVDINAEQVHDRMGMMKRRRLLISEEAEDEGDQGDIADKPPQEHVGGSETDAAGSAEMEEDEDSGGAGGPETSSRDGGFQVDEDLLD</sequence>
<evidence type="ECO:0000256" key="1">
    <source>
        <dbReference type="SAM" id="MobiDB-lite"/>
    </source>
</evidence>
<feature type="region of interest" description="Disordered" evidence="1">
    <location>
        <begin position="140"/>
        <end position="190"/>
    </location>
</feature>
<gene>
    <name evidence="4" type="ORF">U9M48_026122</name>
</gene>
<dbReference type="EMBL" id="CP144750">
    <property type="protein sequence ID" value="WVZ78409.1"/>
    <property type="molecule type" value="Genomic_DNA"/>
</dbReference>
<evidence type="ECO:0000259" key="3">
    <source>
        <dbReference type="Pfam" id="PF05699"/>
    </source>
</evidence>
<feature type="non-terminal residue" evidence="4">
    <location>
        <position position="1"/>
    </location>
</feature>
<dbReference type="PANTHER" id="PTHR32166">
    <property type="entry name" value="OSJNBA0013A04.12 PROTEIN"/>
    <property type="match status" value="1"/>
</dbReference>
<evidence type="ECO:0000313" key="4">
    <source>
        <dbReference type="EMBL" id="WVZ78409.1"/>
    </source>
</evidence>
<dbReference type="Proteomes" id="UP001341281">
    <property type="component" value="Chromosome 06"/>
</dbReference>
<dbReference type="PANTHER" id="PTHR32166:SF74">
    <property type="entry name" value="OS05G0256350 PROTEIN"/>
    <property type="match status" value="1"/>
</dbReference>
<reference evidence="4 5" key="1">
    <citation type="submission" date="2024-02" db="EMBL/GenBank/DDBJ databases">
        <title>High-quality chromosome-scale genome assembly of Pensacola bahiagrass (Paspalum notatum Flugge var. saurae).</title>
        <authorList>
            <person name="Vega J.M."/>
            <person name="Podio M."/>
            <person name="Orjuela J."/>
            <person name="Siena L.A."/>
            <person name="Pessino S.C."/>
            <person name="Combes M.C."/>
            <person name="Mariac C."/>
            <person name="Albertini E."/>
            <person name="Pupilli F."/>
            <person name="Ortiz J.P.A."/>
            <person name="Leblanc O."/>
        </authorList>
    </citation>
    <scope>NUCLEOTIDE SEQUENCE [LARGE SCALE GENOMIC DNA]</scope>
    <source>
        <strain evidence="4">R1</strain>
        <tissue evidence="4">Leaf</tissue>
    </source>
</reference>
<evidence type="ECO:0008006" key="6">
    <source>
        <dbReference type="Google" id="ProtNLM"/>
    </source>
</evidence>
<feature type="region of interest" description="Disordered" evidence="1">
    <location>
        <begin position="744"/>
        <end position="804"/>
    </location>
</feature>
<dbReference type="Pfam" id="PF04937">
    <property type="entry name" value="DUF659"/>
    <property type="match status" value="1"/>
</dbReference>
<dbReference type="InterPro" id="IPR008906">
    <property type="entry name" value="HATC_C_dom"/>
</dbReference>
<feature type="domain" description="HAT C-terminal dimerisation" evidence="3">
    <location>
        <begin position="622"/>
        <end position="683"/>
    </location>
</feature>
<accession>A0AAQ3TS83</accession>
<dbReference type="InterPro" id="IPR012337">
    <property type="entry name" value="RNaseH-like_sf"/>
</dbReference>
<feature type="compositionally biased region" description="Acidic residues" evidence="1">
    <location>
        <begin position="153"/>
        <end position="165"/>
    </location>
</feature>
<organism evidence="4 5">
    <name type="scientific">Paspalum notatum var. saurae</name>
    <dbReference type="NCBI Taxonomy" id="547442"/>
    <lineage>
        <taxon>Eukaryota</taxon>
        <taxon>Viridiplantae</taxon>
        <taxon>Streptophyta</taxon>
        <taxon>Embryophyta</taxon>
        <taxon>Tracheophyta</taxon>
        <taxon>Spermatophyta</taxon>
        <taxon>Magnoliopsida</taxon>
        <taxon>Liliopsida</taxon>
        <taxon>Poales</taxon>
        <taxon>Poaceae</taxon>
        <taxon>PACMAD clade</taxon>
        <taxon>Panicoideae</taxon>
        <taxon>Andropogonodae</taxon>
        <taxon>Paspaleae</taxon>
        <taxon>Paspalinae</taxon>
        <taxon>Paspalum</taxon>
    </lineage>
</organism>
<evidence type="ECO:0000313" key="5">
    <source>
        <dbReference type="Proteomes" id="UP001341281"/>
    </source>
</evidence>
<dbReference type="SUPFAM" id="SSF53098">
    <property type="entry name" value="Ribonuclease H-like"/>
    <property type="match status" value="1"/>
</dbReference>
<dbReference type="AlphaFoldDB" id="A0AAQ3TS83"/>
<dbReference type="GO" id="GO:0046983">
    <property type="term" value="F:protein dimerization activity"/>
    <property type="evidence" value="ECO:0007669"/>
    <property type="project" value="InterPro"/>
</dbReference>